<comment type="similarity">
    <text evidence="1">Belongs to the protein kinase superfamily. ADCK protein kinase family.</text>
</comment>
<dbReference type="SUPFAM" id="SSF56112">
    <property type="entry name" value="Protein kinase-like (PK-like)"/>
    <property type="match status" value="1"/>
</dbReference>
<organism evidence="3 4">
    <name type="scientific">Chloropicon primus</name>
    <dbReference type="NCBI Taxonomy" id="1764295"/>
    <lineage>
        <taxon>Eukaryota</taxon>
        <taxon>Viridiplantae</taxon>
        <taxon>Chlorophyta</taxon>
        <taxon>Chloropicophyceae</taxon>
        <taxon>Chloropicales</taxon>
        <taxon>Chloropicaceae</taxon>
        <taxon>Chloropicon</taxon>
    </lineage>
</organism>
<evidence type="ECO:0000256" key="1">
    <source>
        <dbReference type="ARBA" id="ARBA00009670"/>
    </source>
</evidence>
<dbReference type="AlphaFoldDB" id="A0A5B8MDX7"/>
<dbReference type="GO" id="GO:0004672">
    <property type="term" value="F:protein kinase activity"/>
    <property type="evidence" value="ECO:0007669"/>
    <property type="project" value="InterPro"/>
</dbReference>
<keyword evidence="4" id="KW-1185">Reference proteome</keyword>
<evidence type="ECO:0000313" key="4">
    <source>
        <dbReference type="Proteomes" id="UP000316726"/>
    </source>
</evidence>
<dbReference type="InterPro" id="IPR011009">
    <property type="entry name" value="Kinase-like_dom_sf"/>
</dbReference>
<dbReference type="Pfam" id="PF03109">
    <property type="entry name" value="ABC1"/>
    <property type="match status" value="1"/>
</dbReference>
<accession>A0A5B8MDX7</accession>
<dbReference type="STRING" id="1764295.A0A5B8MDX7"/>
<dbReference type="PANTHER" id="PTHR10566:SF118">
    <property type="entry name" value="PROTEIN KINASE DOMAIN-CONTAINING PROTEIN"/>
    <property type="match status" value="1"/>
</dbReference>
<dbReference type="InterPro" id="IPR000719">
    <property type="entry name" value="Prot_kinase_dom"/>
</dbReference>
<evidence type="ECO:0000313" key="3">
    <source>
        <dbReference type="EMBL" id="QDZ18818.1"/>
    </source>
</evidence>
<dbReference type="OrthoDB" id="427480at2759"/>
<dbReference type="EMBL" id="CP031035">
    <property type="protein sequence ID" value="QDZ18818.1"/>
    <property type="molecule type" value="Genomic_DNA"/>
</dbReference>
<gene>
    <name evidence="3" type="ORF">A3770_02p13360</name>
</gene>
<dbReference type="Proteomes" id="UP000316726">
    <property type="component" value="Chromosome 2"/>
</dbReference>
<dbReference type="PANTHER" id="PTHR10566">
    <property type="entry name" value="CHAPERONE-ACTIVITY OF BC1 COMPLEX CABC1 -RELATED"/>
    <property type="match status" value="1"/>
</dbReference>
<proteinExistence type="inferred from homology"/>
<dbReference type="GO" id="GO:0005524">
    <property type="term" value="F:ATP binding"/>
    <property type="evidence" value="ECO:0007669"/>
    <property type="project" value="InterPro"/>
</dbReference>
<reference evidence="3 4" key="1">
    <citation type="submission" date="2018-07" db="EMBL/GenBank/DDBJ databases">
        <title>The complete nuclear genome of the prasinophyte Chloropicon primus (CCMP1205).</title>
        <authorList>
            <person name="Pombert J.-F."/>
            <person name="Otis C."/>
            <person name="Turmel M."/>
            <person name="Lemieux C."/>
        </authorList>
    </citation>
    <scope>NUCLEOTIDE SEQUENCE [LARGE SCALE GENOMIC DNA]</scope>
    <source>
        <strain evidence="3 4">CCMP1205</strain>
    </source>
</reference>
<dbReference type="Gene3D" id="1.10.510.10">
    <property type="entry name" value="Transferase(Phosphotransferase) domain 1"/>
    <property type="match status" value="1"/>
</dbReference>
<dbReference type="InterPro" id="IPR004147">
    <property type="entry name" value="ABC1_dom"/>
</dbReference>
<evidence type="ECO:0000259" key="2">
    <source>
        <dbReference type="PROSITE" id="PS50011"/>
    </source>
</evidence>
<sequence>MWTTTRNLLLPVRGSSASRCRAGECSRRREGSRRASKLRVRATPLESLPEGLARSVEAIITRAGPLPGQEDLSPGWGLELGRELCLQALFKLYSLIPLWIPLPEWQDVESAFPSGGAGLAPPEATVSGFAFLLTAVFFASLNGTDGKGANDEWARLAAEESEKEPEELKTYDPEVSREYFLRRPASLIKRGWRSSLLLGFWSAQLIVDAKLNRRPEDDEDAKAATDAKRASQLRSILIRLGPTYVKLGQVLSSRQDLLPKPYIEQLQTLQDAVPPYGDDIAMRLIAREIGQEAFSRLDFLSPSPVASASLGQVYEAVDKVSGEKIAVKVQRPGALCAVSLDVAIIRLIGPVLYRINEGEGGNLDAKGLVDEWGTRFVEELDYRLEARNATQFQREMTTRDSLSSLSTSVFAPAVFEDLSSRRVLVTEWIDGKRIDQVGAEERGRLCALTLSSYLAMLLETGVLHADPHPGNLLVTPDGKIAVLDWGLVTPVTGDQRRAILTFIAHLCSSDYDLIDQDLKEMGFVPQEKLGALKDAKLTRAIGTIFAAAAAGGGAGGFRKELGFDQSDEELRELGREIRKIKGKTKKETELLRRDAFIEMTGGENSKVGNSHEIWKECRSILEGIGLATDPSYSLASEAFPFVARRLLTDRSEATSKALKCMLYGENGTKLSVEQAKQLAQAFGEYSVMTDDVAPAEPGSMPVGVKEALRVAFAPEGGPLQDIMLKEMARLSGATIATVMNDAVKAMPLPIPIQGFVEPGLESLASVGGKDSDAFEVASIINEALSKPRGKEQDKEAADSNINLLQLPSQEAVELAIELAPGIQTAALRFASSLLEDAAERIGSVSSGKRP</sequence>
<dbReference type="PROSITE" id="PS50011">
    <property type="entry name" value="PROTEIN_KINASE_DOM"/>
    <property type="match status" value="1"/>
</dbReference>
<feature type="domain" description="Protein kinase" evidence="2">
    <location>
        <begin position="299"/>
        <end position="597"/>
    </location>
</feature>
<dbReference type="InterPro" id="IPR050154">
    <property type="entry name" value="UbiB_kinase"/>
</dbReference>
<dbReference type="CDD" id="cd05121">
    <property type="entry name" value="ABC1_ADCK3-like"/>
    <property type="match status" value="1"/>
</dbReference>
<protein>
    <submittedName>
        <fullName evidence="3">ABC1 domain-containing protein</fullName>
    </submittedName>
</protein>
<name>A0A5B8MDX7_9CHLO</name>